<keyword evidence="2" id="KW-0472">Membrane</keyword>
<feature type="compositionally biased region" description="Low complexity" evidence="1">
    <location>
        <begin position="59"/>
        <end position="72"/>
    </location>
</feature>
<feature type="compositionally biased region" description="Low complexity" evidence="1">
    <location>
        <begin position="31"/>
        <end position="40"/>
    </location>
</feature>
<keyword evidence="2" id="KW-1133">Transmembrane helix</keyword>
<evidence type="ECO:0000256" key="2">
    <source>
        <dbReference type="SAM" id="Phobius"/>
    </source>
</evidence>
<dbReference type="AlphaFoldDB" id="A0AAE4U4F1"/>
<feature type="compositionally biased region" description="Pro residues" evidence="1">
    <location>
        <begin position="41"/>
        <end position="52"/>
    </location>
</feature>
<dbReference type="Proteomes" id="UP001185873">
    <property type="component" value="Unassembled WGS sequence"/>
</dbReference>
<dbReference type="RefSeq" id="WP_317469250.1">
    <property type="nucleotide sequence ID" value="NZ_JAWLKJ010000001.1"/>
</dbReference>
<feature type="region of interest" description="Disordered" evidence="1">
    <location>
        <begin position="100"/>
        <end position="129"/>
    </location>
</feature>
<keyword evidence="2" id="KW-0812">Transmembrane</keyword>
<protein>
    <submittedName>
        <fullName evidence="3">Uncharacterized protein</fullName>
    </submittedName>
</protein>
<dbReference type="EMBL" id="JAWLKJ010000001">
    <property type="protein sequence ID" value="MDV6298857.1"/>
    <property type="molecule type" value="Genomic_DNA"/>
</dbReference>
<reference evidence="3" key="1">
    <citation type="submission" date="2023-10" db="EMBL/GenBank/DDBJ databases">
        <title>Development of a sustainable strategy for remediation of hydrocarbon-contaminated territories based on the waste exchange concept.</title>
        <authorList>
            <person name="Krivoruchko A."/>
        </authorList>
    </citation>
    <scope>NUCLEOTIDE SEQUENCE</scope>
    <source>
        <strain evidence="3">IEGM 1175</strain>
    </source>
</reference>
<accession>A0AAE4U4F1</accession>
<feature type="compositionally biased region" description="Pro residues" evidence="1">
    <location>
        <begin position="18"/>
        <end position="30"/>
    </location>
</feature>
<organism evidence="3 4">
    <name type="scientific">Dietzia maris</name>
    <dbReference type="NCBI Taxonomy" id="37915"/>
    <lineage>
        <taxon>Bacteria</taxon>
        <taxon>Bacillati</taxon>
        <taxon>Actinomycetota</taxon>
        <taxon>Actinomycetes</taxon>
        <taxon>Mycobacteriales</taxon>
        <taxon>Dietziaceae</taxon>
        <taxon>Dietzia</taxon>
    </lineage>
</organism>
<sequence>MPMHYPPLPDGTYRYGDPPQPLPSPVPGPDPSSSAPDPGSAYPPPAPAPAPDGRPGDGPPSAGAPAEGRPPGTAAAATIIGVAALVVVVVLGVVFLGPGSDPGRGTDPSRGPFPQVLPPAERAPGSGSFTVDGTFTVVSTPAEPVSGDRTGCDLPITLSDIGEGTTITLIDSGAAQIGTAMLVYSGGDLSSCTFTFEFPDVPAGGSFYMVELPGRGQLTYTEGELRAGVDITLGR</sequence>
<feature type="region of interest" description="Disordered" evidence="1">
    <location>
        <begin position="1"/>
        <end position="72"/>
    </location>
</feature>
<gene>
    <name evidence="3" type="ORF">R3P82_06980</name>
</gene>
<proteinExistence type="predicted"/>
<evidence type="ECO:0000313" key="3">
    <source>
        <dbReference type="EMBL" id="MDV6298857.1"/>
    </source>
</evidence>
<evidence type="ECO:0000256" key="1">
    <source>
        <dbReference type="SAM" id="MobiDB-lite"/>
    </source>
</evidence>
<feature type="transmembrane region" description="Helical" evidence="2">
    <location>
        <begin position="74"/>
        <end position="96"/>
    </location>
</feature>
<comment type="caution">
    <text evidence="3">The sequence shown here is derived from an EMBL/GenBank/DDBJ whole genome shotgun (WGS) entry which is preliminary data.</text>
</comment>
<name>A0AAE4U4F1_9ACTN</name>
<evidence type="ECO:0000313" key="4">
    <source>
        <dbReference type="Proteomes" id="UP001185873"/>
    </source>
</evidence>